<dbReference type="Proteomes" id="UP000318405">
    <property type="component" value="Unassembled WGS sequence"/>
</dbReference>
<dbReference type="RefSeq" id="WP_143949648.1">
    <property type="nucleotide sequence ID" value="NZ_BAABMB010000001.1"/>
</dbReference>
<comment type="similarity">
    <text evidence="1">Belongs to the UPF0065 (bug) family.</text>
</comment>
<organism evidence="3 4">
    <name type="scientific">Verticiella sediminum</name>
    <dbReference type="NCBI Taxonomy" id="1247510"/>
    <lineage>
        <taxon>Bacteria</taxon>
        <taxon>Pseudomonadati</taxon>
        <taxon>Pseudomonadota</taxon>
        <taxon>Betaproteobacteria</taxon>
        <taxon>Burkholderiales</taxon>
        <taxon>Alcaligenaceae</taxon>
        <taxon>Verticiella</taxon>
    </lineage>
</organism>
<dbReference type="OrthoDB" id="8678477at2"/>
<name>A0A556AFT6_9BURK</name>
<dbReference type="EMBL" id="VLTJ01000033">
    <property type="protein sequence ID" value="TSH91758.1"/>
    <property type="molecule type" value="Genomic_DNA"/>
</dbReference>
<dbReference type="PANTHER" id="PTHR42928:SF5">
    <property type="entry name" value="BLR1237 PROTEIN"/>
    <property type="match status" value="1"/>
</dbReference>
<gene>
    <name evidence="3" type="ORF">FOZ76_17835</name>
</gene>
<protein>
    <submittedName>
        <fullName evidence="3">Tripartite tricarboxylate transporter substrate binding protein</fullName>
    </submittedName>
</protein>
<feature type="chain" id="PRO_5022140694" evidence="2">
    <location>
        <begin position="25"/>
        <end position="323"/>
    </location>
</feature>
<evidence type="ECO:0000313" key="4">
    <source>
        <dbReference type="Proteomes" id="UP000318405"/>
    </source>
</evidence>
<sequence length="323" mass="34257">MQRRKLLACLAGAALAALTPYAQAKSEAYPDKPIRLIVPFPPGGSVDYVARTISQRFAQAIGQTVIIDNKGGASGTIGTQEVARADADGYTLLLVFDSHAVNQSLYDIKYDTFQSFDYIGLIGTMPVALVTSKKSGLESVDAVLEAAKAAPGTLNYGSSGVGGSNHLNALAFARMAGVDITHVPYRGGGPMLTALLGGEVDMVVASLPTVIGYAQTDRANVLAIGSKSPVEQLPSAPIIAESVPDYEARSWVGMLAPAGLPEHVREHVGRALRETLEDPEVTARMERDGFQIVNSDGTEFEEMVRAETARWAALIQQEGIKVE</sequence>
<accession>A0A556AFT6</accession>
<dbReference type="AlphaFoldDB" id="A0A556AFT6"/>
<evidence type="ECO:0000313" key="3">
    <source>
        <dbReference type="EMBL" id="TSH91758.1"/>
    </source>
</evidence>
<keyword evidence="2" id="KW-0732">Signal</keyword>
<comment type="caution">
    <text evidence="3">The sequence shown here is derived from an EMBL/GenBank/DDBJ whole genome shotgun (WGS) entry which is preliminary data.</text>
</comment>
<dbReference type="Gene3D" id="3.40.190.150">
    <property type="entry name" value="Bordetella uptake gene, domain 1"/>
    <property type="match status" value="1"/>
</dbReference>
<dbReference type="InterPro" id="IPR042100">
    <property type="entry name" value="Bug_dom1"/>
</dbReference>
<dbReference type="PIRSF" id="PIRSF017082">
    <property type="entry name" value="YflP"/>
    <property type="match status" value="1"/>
</dbReference>
<proteinExistence type="inferred from homology"/>
<dbReference type="InterPro" id="IPR005064">
    <property type="entry name" value="BUG"/>
</dbReference>
<evidence type="ECO:0000256" key="2">
    <source>
        <dbReference type="SAM" id="SignalP"/>
    </source>
</evidence>
<dbReference type="CDD" id="cd13578">
    <property type="entry name" value="PBP2_Bug27"/>
    <property type="match status" value="1"/>
</dbReference>
<feature type="signal peptide" evidence="2">
    <location>
        <begin position="1"/>
        <end position="24"/>
    </location>
</feature>
<dbReference type="SUPFAM" id="SSF53850">
    <property type="entry name" value="Periplasmic binding protein-like II"/>
    <property type="match status" value="1"/>
</dbReference>
<dbReference type="PANTHER" id="PTHR42928">
    <property type="entry name" value="TRICARBOXYLATE-BINDING PROTEIN"/>
    <property type="match status" value="1"/>
</dbReference>
<keyword evidence="4" id="KW-1185">Reference proteome</keyword>
<reference evidence="3 4" key="1">
    <citation type="submission" date="2019-07" db="EMBL/GenBank/DDBJ databases">
        <title>Qingshengfaniella alkalisoli gen. nov., sp. nov., isolated from saline soil.</title>
        <authorList>
            <person name="Xu L."/>
            <person name="Huang X.-X."/>
            <person name="Sun J.-Q."/>
        </authorList>
    </citation>
    <scope>NUCLEOTIDE SEQUENCE [LARGE SCALE GENOMIC DNA]</scope>
    <source>
        <strain evidence="3 4">DSM 27279</strain>
    </source>
</reference>
<dbReference type="Gene3D" id="3.40.190.10">
    <property type="entry name" value="Periplasmic binding protein-like II"/>
    <property type="match status" value="1"/>
</dbReference>
<evidence type="ECO:0000256" key="1">
    <source>
        <dbReference type="ARBA" id="ARBA00006987"/>
    </source>
</evidence>
<dbReference type="Pfam" id="PF03401">
    <property type="entry name" value="TctC"/>
    <property type="match status" value="1"/>
</dbReference>